<dbReference type="Gene3D" id="2.120.10.30">
    <property type="entry name" value="TolB, C-terminal domain"/>
    <property type="match status" value="2"/>
</dbReference>
<dbReference type="CDD" id="cd05819">
    <property type="entry name" value="NHL"/>
    <property type="match status" value="1"/>
</dbReference>
<evidence type="ECO:0000313" key="3">
    <source>
        <dbReference type="EMBL" id="KOO26925.1"/>
    </source>
</evidence>
<dbReference type="PROSITE" id="PS51125">
    <property type="entry name" value="NHL"/>
    <property type="match status" value="3"/>
</dbReference>
<feature type="repeat" description="NHL" evidence="2">
    <location>
        <begin position="181"/>
        <end position="223"/>
    </location>
</feature>
<dbReference type="GO" id="GO:0000209">
    <property type="term" value="P:protein polyubiquitination"/>
    <property type="evidence" value="ECO:0007669"/>
    <property type="project" value="TreeGrafter"/>
</dbReference>
<feature type="repeat" description="NHL" evidence="2">
    <location>
        <begin position="25"/>
        <end position="66"/>
    </location>
</feature>
<keyword evidence="4" id="KW-1185">Reference proteome</keyword>
<name>A0A0M0JKB2_9EUKA</name>
<organism evidence="3 4">
    <name type="scientific">Chrysochromulina tobinii</name>
    <dbReference type="NCBI Taxonomy" id="1460289"/>
    <lineage>
        <taxon>Eukaryota</taxon>
        <taxon>Haptista</taxon>
        <taxon>Haptophyta</taxon>
        <taxon>Prymnesiophyceae</taxon>
        <taxon>Prymnesiales</taxon>
        <taxon>Chrysochromulinaceae</taxon>
        <taxon>Chrysochromulina</taxon>
    </lineage>
</organism>
<protein>
    <submittedName>
        <fullName evidence="3">NHL repeat containing protein</fullName>
    </submittedName>
</protein>
<proteinExistence type="predicted"/>
<dbReference type="Proteomes" id="UP000037460">
    <property type="component" value="Unassembled WGS sequence"/>
</dbReference>
<dbReference type="PANTHER" id="PTHR24104:SF25">
    <property type="entry name" value="PROTEIN LIN-41"/>
    <property type="match status" value="1"/>
</dbReference>
<accession>A0A0M0JKB2</accession>
<comment type="caution">
    <text evidence="3">The sequence shown here is derived from an EMBL/GenBank/DDBJ whole genome shotgun (WGS) entry which is preliminary data.</text>
</comment>
<dbReference type="EMBL" id="JWZX01002784">
    <property type="protein sequence ID" value="KOO26925.1"/>
    <property type="molecule type" value="Genomic_DNA"/>
</dbReference>
<evidence type="ECO:0000256" key="1">
    <source>
        <dbReference type="ARBA" id="ARBA00022737"/>
    </source>
</evidence>
<keyword evidence="1" id="KW-0677">Repeat</keyword>
<dbReference type="SUPFAM" id="SSF101898">
    <property type="entry name" value="NHL repeat"/>
    <property type="match status" value="1"/>
</dbReference>
<dbReference type="GO" id="GO:0008270">
    <property type="term" value="F:zinc ion binding"/>
    <property type="evidence" value="ECO:0007669"/>
    <property type="project" value="UniProtKB-KW"/>
</dbReference>
<dbReference type="PANTHER" id="PTHR24104">
    <property type="entry name" value="E3 UBIQUITIN-PROTEIN LIGASE NHLRC1-RELATED"/>
    <property type="match status" value="1"/>
</dbReference>
<dbReference type="OrthoDB" id="10039644at2759"/>
<dbReference type="GO" id="GO:0043161">
    <property type="term" value="P:proteasome-mediated ubiquitin-dependent protein catabolic process"/>
    <property type="evidence" value="ECO:0007669"/>
    <property type="project" value="TreeGrafter"/>
</dbReference>
<reference evidence="4" key="1">
    <citation type="journal article" date="2015" name="PLoS Genet.">
        <title>Genome Sequence and Transcriptome Analyses of Chrysochromulina tobin: Metabolic Tools for Enhanced Algal Fitness in the Prominent Order Prymnesiales (Haptophyceae).</title>
        <authorList>
            <person name="Hovde B.T."/>
            <person name="Deodato C.R."/>
            <person name="Hunsperger H.M."/>
            <person name="Ryken S.A."/>
            <person name="Yost W."/>
            <person name="Jha R.K."/>
            <person name="Patterson J."/>
            <person name="Monnat R.J. Jr."/>
            <person name="Barlow S.B."/>
            <person name="Starkenburg S.R."/>
            <person name="Cattolico R.A."/>
        </authorList>
    </citation>
    <scope>NUCLEOTIDE SEQUENCE</scope>
    <source>
        <strain evidence="4">CCMP291</strain>
    </source>
</reference>
<gene>
    <name evidence="3" type="ORF">Ctob_007517</name>
</gene>
<dbReference type="Pfam" id="PF01436">
    <property type="entry name" value="NHL"/>
    <property type="match status" value="1"/>
</dbReference>
<dbReference type="InterPro" id="IPR001258">
    <property type="entry name" value="NHL_repeat"/>
</dbReference>
<dbReference type="AlphaFoldDB" id="A0A0M0JKB2"/>
<evidence type="ECO:0000313" key="4">
    <source>
        <dbReference type="Proteomes" id="UP000037460"/>
    </source>
</evidence>
<dbReference type="GO" id="GO:0061630">
    <property type="term" value="F:ubiquitin protein ligase activity"/>
    <property type="evidence" value="ECO:0007669"/>
    <property type="project" value="TreeGrafter"/>
</dbReference>
<dbReference type="InterPro" id="IPR011042">
    <property type="entry name" value="6-blade_b-propeller_TolB-like"/>
</dbReference>
<dbReference type="InterPro" id="IPR050952">
    <property type="entry name" value="TRIM-NHL_E3_ligases"/>
</dbReference>
<evidence type="ECO:0000256" key="2">
    <source>
        <dbReference type="PROSITE-ProRule" id="PRU00504"/>
    </source>
</evidence>
<feature type="repeat" description="NHL" evidence="2">
    <location>
        <begin position="70"/>
        <end position="112"/>
    </location>
</feature>
<sequence length="349" mass="37017">MVVNVAPEPTVESALRQVLQYENVSFGESGEGPGQYKLPRFIAVTSKGSLVISDFVNQRVQLVSDAGRHQHTIGTHGTAPGHINGPSGVACDSNHIFLCEGGNHRVQKLSIADGTPVGRAGKHGRDAGNLWCPMGVAVAMRAHGDGAESAPNKIGEASLLFVADHVNGRVACFEADKMEHVRTFSERGSEPGQLLYPTGIAVKDDEVFVADTGNHRISVFSKKGEFQRVLGETPGGGPGSGPGQLTEPRGLTFAKGWLVVAESKRLSVFSPPGIFQQCIELPHVGQLWDCGFDSVSEVCYVSDIRAGSPKIFALAMRGGSFDDNLSEAEKASKKTALKKAAEAEKSAKK</sequence>